<evidence type="ECO:0000259" key="3">
    <source>
        <dbReference type="PROSITE" id="PS50060"/>
    </source>
</evidence>
<evidence type="ECO:0000256" key="1">
    <source>
        <dbReference type="SAM" id="MobiDB-lite"/>
    </source>
</evidence>
<keyword evidence="2" id="KW-0812">Transmembrane</keyword>
<name>A0AAE0XYB8_9GAST</name>
<keyword evidence="2" id="KW-0472">Membrane</keyword>
<evidence type="ECO:0000313" key="5">
    <source>
        <dbReference type="Proteomes" id="UP001283361"/>
    </source>
</evidence>
<keyword evidence="5" id="KW-1185">Reference proteome</keyword>
<dbReference type="PROSITE" id="PS50060">
    <property type="entry name" value="MAM_2"/>
    <property type="match status" value="1"/>
</dbReference>
<protein>
    <recommendedName>
        <fullName evidence="3">MAM domain-containing protein</fullName>
    </recommendedName>
</protein>
<sequence length="534" mass="58285">MFEKVPITCGLWRSLTSPLEMILVEGDPHMAHNIPGSVLLLHHHTCHKTRTASKDCFSVWQCRDWPAETMKLRRSSQSPAVWLCVGLLSWTLCSALGQDPDPICYNSRAGLPACNFDINNCFHEGADVKPAWRLVKPGTTGPVEPYEETYVYLDPKESQGEPRVMKANIAAGKKAICVKFFYATSGNVTVPLNIYIRDGDSFSLMHHVAANTGGAWETTHFSCCLPNVQSVKAIAIEATSTDDAIVALDHMDITVSDMPCENDQLSCYPAPPPQAPLDPVVSSPTCVADVAATDAPSCDFTSQSSHDPDTCGWELSSGWAARQKIDGSGRHDTLYSRERDAYLLSDLSLHTGSLCIEIQFATDNTTADLSSIFSLSLHDQNETLFTSAAYNYDGSKSSVWKRNIFFPCLPKRLSWQMRLISKTKGLQIDYIHTKASQAVCASSGDDVTKQTQTLAPGPSRTTPSTRQSTGHDVLDAGEEIQAAPVLSGARFGYKLILVVAGCGLIVLASLSAVAWECHKRRQIGALLVRQARQD</sequence>
<feature type="domain" description="MAM" evidence="3">
    <location>
        <begin position="112"/>
        <end position="262"/>
    </location>
</feature>
<feature type="region of interest" description="Disordered" evidence="1">
    <location>
        <begin position="450"/>
        <end position="470"/>
    </location>
</feature>
<keyword evidence="2" id="KW-1133">Transmembrane helix</keyword>
<feature type="transmembrane region" description="Helical" evidence="2">
    <location>
        <begin position="491"/>
        <end position="515"/>
    </location>
</feature>
<dbReference type="Proteomes" id="UP001283361">
    <property type="component" value="Unassembled WGS sequence"/>
</dbReference>
<dbReference type="Pfam" id="PF00629">
    <property type="entry name" value="MAM"/>
    <property type="match status" value="1"/>
</dbReference>
<evidence type="ECO:0000313" key="4">
    <source>
        <dbReference type="EMBL" id="KAK3724968.1"/>
    </source>
</evidence>
<accession>A0AAE0XYB8</accession>
<feature type="compositionally biased region" description="Low complexity" evidence="1">
    <location>
        <begin position="456"/>
        <end position="470"/>
    </location>
</feature>
<dbReference type="Gene3D" id="2.60.120.200">
    <property type="match status" value="1"/>
</dbReference>
<dbReference type="EMBL" id="JAWDGP010007334">
    <property type="protein sequence ID" value="KAK3724968.1"/>
    <property type="molecule type" value="Genomic_DNA"/>
</dbReference>
<dbReference type="GO" id="GO:0016020">
    <property type="term" value="C:membrane"/>
    <property type="evidence" value="ECO:0007669"/>
    <property type="project" value="InterPro"/>
</dbReference>
<proteinExistence type="predicted"/>
<dbReference type="AlphaFoldDB" id="A0AAE0XYB8"/>
<evidence type="ECO:0000256" key="2">
    <source>
        <dbReference type="SAM" id="Phobius"/>
    </source>
</evidence>
<comment type="caution">
    <text evidence="4">The sequence shown here is derived from an EMBL/GenBank/DDBJ whole genome shotgun (WGS) entry which is preliminary data.</text>
</comment>
<reference evidence="4" key="1">
    <citation type="journal article" date="2023" name="G3 (Bethesda)">
        <title>A reference genome for the long-term kleptoplast-retaining sea slug Elysia crispata morphotype clarki.</title>
        <authorList>
            <person name="Eastman K.E."/>
            <person name="Pendleton A.L."/>
            <person name="Shaikh M.A."/>
            <person name="Suttiyut T."/>
            <person name="Ogas R."/>
            <person name="Tomko P."/>
            <person name="Gavelis G."/>
            <person name="Widhalm J.R."/>
            <person name="Wisecaver J.H."/>
        </authorList>
    </citation>
    <scope>NUCLEOTIDE SEQUENCE</scope>
    <source>
        <strain evidence="4">ECLA1</strain>
    </source>
</reference>
<organism evidence="4 5">
    <name type="scientific">Elysia crispata</name>
    <name type="common">lettuce slug</name>
    <dbReference type="NCBI Taxonomy" id="231223"/>
    <lineage>
        <taxon>Eukaryota</taxon>
        <taxon>Metazoa</taxon>
        <taxon>Spiralia</taxon>
        <taxon>Lophotrochozoa</taxon>
        <taxon>Mollusca</taxon>
        <taxon>Gastropoda</taxon>
        <taxon>Heterobranchia</taxon>
        <taxon>Euthyneura</taxon>
        <taxon>Panpulmonata</taxon>
        <taxon>Sacoglossa</taxon>
        <taxon>Placobranchoidea</taxon>
        <taxon>Plakobranchidae</taxon>
        <taxon>Elysia</taxon>
    </lineage>
</organism>
<dbReference type="InterPro" id="IPR000998">
    <property type="entry name" value="MAM_dom"/>
</dbReference>
<gene>
    <name evidence="4" type="ORF">RRG08_019386</name>
</gene>